<feature type="signal peptide" evidence="5">
    <location>
        <begin position="1"/>
        <end position="20"/>
    </location>
</feature>
<evidence type="ECO:0000256" key="2">
    <source>
        <dbReference type="ARBA" id="ARBA00022723"/>
    </source>
</evidence>
<keyword evidence="8" id="KW-1185">Reference proteome</keyword>
<keyword evidence="1 4" id="KW-0349">Heme</keyword>
<accession>A0A916YDT2</accession>
<gene>
    <name evidence="7" type="primary">cycB</name>
    <name evidence="7" type="ORF">GCM10011335_50080</name>
</gene>
<keyword evidence="5" id="KW-0732">Signal</keyword>
<name>A0A916YDT2_9HYPH</name>
<dbReference type="Proteomes" id="UP000613160">
    <property type="component" value="Unassembled WGS sequence"/>
</dbReference>
<feature type="chain" id="PRO_5037540754" evidence="5">
    <location>
        <begin position="21"/>
        <end position="102"/>
    </location>
</feature>
<sequence>MLRILLMPVLALSLAGAASAENWGDPASGRRIAERWCAACHIVSPEQTSGIADVRSFQAIAALTEDPQSLATFLADPHPVMSNIQLTRREIGDLVAYIASLR</sequence>
<dbReference type="SUPFAM" id="SSF46626">
    <property type="entry name" value="Cytochrome c"/>
    <property type="match status" value="1"/>
</dbReference>
<evidence type="ECO:0000256" key="4">
    <source>
        <dbReference type="PROSITE-ProRule" id="PRU00433"/>
    </source>
</evidence>
<dbReference type="Gene3D" id="1.10.760.10">
    <property type="entry name" value="Cytochrome c-like domain"/>
    <property type="match status" value="1"/>
</dbReference>
<keyword evidence="3 4" id="KW-0408">Iron</keyword>
<protein>
    <submittedName>
        <fullName evidence="7">Cytochrome c-552</fullName>
    </submittedName>
</protein>
<dbReference type="EMBL" id="BMJJ01000018">
    <property type="protein sequence ID" value="GGD41324.1"/>
    <property type="molecule type" value="Genomic_DNA"/>
</dbReference>
<dbReference type="GO" id="GO:0009055">
    <property type="term" value="F:electron transfer activity"/>
    <property type="evidence" value="ECO:0007669"/>
    <property type="project" value="InterPro"/>
</dbReference>
<reference evidence="7" key="1">
    <citation type="journal article" date="2014" name="Int. J. Syst. Evol. Microbiol.">
        <title>Complete genome sequence of Corynebacterium casei LMG S-19264T (=DSM 44701T), isolated from a smear-ripened cheese.</title>
        <authorList>
            <consortium name="US DOE Joint Genome Institute (JGI-PGF)"/>
            <person name="Walter F."/>
            <person name="Albersmeier A."/>
            <person name="Kalinowski J."/>
            <person name="Ruckert C."/>
        </authorList>
    </citation>
    <scope>NUCLEOTIDE SEQUENCE</scope>
    <source>
        <strain evidence="7">CGMCC 1.15493</strain>
    </source>
</reference>
<proteinExistence type="predicted"/>
<dbReference type="InterPro" id="IPR009056">
    <property type="entry name" value="Cyt_c-like_dom"/>
</dbReference>
<evidence type="ECO:0000256" key="1">
    <source>
        <dbReference type="ARBA" id="ARBA00022617"/>
    </source>
</evidence>
<evidence type="ECO:0000313" key="7">
    <source>
        <dbReference type="EMBL" id="GGD41324.1"/>
    </source>
</evidence>
<evidence type="ECO:0000256" key="3">
    <source>
        <dbReference type="ARBA" id="ARBA00023004"/>
    </source>
</evidence>
<dbReference type="PROSITE" id="PS51007">
    <property type="entry name" value="CYTC"/>
    <property type="match status" value="1"/>
</dbReference>
<evidence type="ECO:0000313" key="8">
    <source>
        <dbReference type="Proteomes" id="UP000613160"/>
    </source>
</evidence>
<dbReference type="GO" id="GO:0020037">
    <property type="term" value="F:heme binding"/>
    <property type="evidence" value="ECO:0007669"/>
    <property type="project" value="InterPro"/>
</dbReference>
<feature type="domain" description="Cytochrome c" evidence="6">
    <location>
        <begin position="24"/>
        <end position="102"/>
    </location>
</feature>
<organism evidence="7 8">
    <name type="scientific">Aureimonas glaciei</name>
    <dbReference type="NCBI Taxonomy" id="1776957"/>
    <lineage>
        <taxon>Bacteria</taxon>
        <taxon>Pseudomonadati</taxon>
        <taxon>Pseudomonadota</taxon>
        <taxon>Alphaproteobacteria</taxon>
        <taxon>Hyphomicrobiales</taxon>
        <taxon>Aurantimonadaceae</taxon>
        <taxon>Aureimonas</taxon>
    </lineage>
</organism>
<evidence type="ECO:0000256" key="5">
    <source>
        <dbReference type="SAM" id="SignalP"/>
    </source>
</evidence>
<evidence type="ECO:0000259" key="6">
    <source>
        <dbReference type="PROSITE" id="PS51007"/>
    </source>
</evidence>
<keyword evidence="2 4" id="KW-0479">Metal-binding</keyword>
<dbReference type="RefSeq" id="WP_188855169.1">
    <property type="nucleotide sequence ID" value="NZ_BMJJ01000018.1"/>
</dbReference>
<reference evidence="7" key="2">
    <citation type="submission" date="2020-09" db="EMBL/GenBank/DDBJ databases">
        <authorList>
            <person name="Sun Q."/>
            <person name="Zhou Y."/>
        </authorList>
    </citation>
    <scope>NUCLEOTIDE SEQUENCE</scope>
    <source>
        <strain evidence="7">CGMCC 1.15493</strain>
    </source>
</reference>
<comment type="caution">
    <text evidence="7">The sequence shown here is derived from an EMBL/GenBank/DDBJ whole genome shotgun (WGS) entry which is preliminary data.</text>
</comment>
<dbReference type="Pfam" id="PF00034">
    <property type="entry name" value="Cytochrom_C"/>
    <property type="match status" value="1"/>
</dbReference>
<dbReference type="InterPro" id="IPR036909">
    <property type="entry name" value="Cyt_c-like_dom_sf"/>
</dbReference>
<dbReference type="AlphaFoldDB" id="A0A916YDT2"/>
<dbReference type="GO" id="GO:0046872">
    <property type="term" value="F:metal ion binding"/>
    <property type="evidence" value="ECO:0007669"/>
    <property type="project" value="UniProtKB-KW"/>
</dbReference>